<dbReference type="PROSITE" id="PS51192">
    <property type="entry name" value="HELICASE_ATP_BIND_1"/>
    <property type="match status" value="1"/>
</dbReference>
<evidence type="ECO:0000256" key="5">
    <source>
        <dbReference type="ARBA" id="ARBA00023235"/>
    </source>
</evidence>
<keyword evidence="4" id="KW-0238">DNA-binding</keyword>
<name>A0ABN8NC44_9CNID</name>
<evidence type="ECO:0000256" key="9">
    <source>
        <dbReference type="ARBA" id="ARBA00044542"/>
    </source>
</evidence>
<dbReference type="Gene3D" id="3.40.50.300">
    <property type="entry name" value="P-loop containing nucleotide triphosphate hydrolases"/>
    <property type="match status" value="2"/>
</dbReference>
<keyword evidence="2" id="KW-0547">Nucleotide-binding</keyword>
<comment type="similarity">
    <text evidence="1">Belongs to the helicase family. RecQ subfamily.</text>
</comment>
<dbReference type="InterPro" id="IPR001650">
    <property type="entry name" value="Helicase_C-like"/>
</dbReference>
<keyword evidence="6" id="KW-0539">Nucleus</keyword>
<dbReference type="Proteomes" id="UP001159405">
    <property type="component" value="Unassembled WGS sequence"/>
</dbReference>
<dbReference type="InterPro" id="IPR027417">
    <property type="entry name" value="P-loop_NTPase"/>
</dbReference>
<feature type="domain" description="Helicase C-terminal" evidence="11">
    <location>
        <begin position="259"/>
        <end position="436"/>
    </location>
</feature>
<keyword evidence="5" id="KW-0413">Isomerase</keyword>
<evidence type="ECO:0000256" key="6">
    <source>
        <dbReference type="ARBA" id="ARBA00023242"/>
    </source>
</evidence>
<dbReference type="InterPro" id="IPR011545">
    <property type="entry name" value="DEAD/DEAH_box_helicase_dom"/>
</dbReference>
<gene>
    <name evidence="12" type="ORF">PLOB_00006359</name>
</gene>
<dbReference type="EMBL" id="CALNXK010000013">
    <property type="protein sequence ID" value="CAH3045346.1"/>
    <property type="molecule type" value="Genomic_DNA"/>
</dbReference>
<dbReference type="SUPFAM" id="SSF52540">
    <property type="entry name" value="P-loop containing nucleoside triphosphate hydrolases"/>
    <property type="match status" value="1"/>
</dbReference>
<evidence type="ECO:0000313" key="13">
    <source>
        <dbReference type="Proteomes" id="UP001159405"/>
    </source>
</evidence>
<evidence type="ECO:0000256" key="4">
    <source>
        <dbReference type="ARBA" id="ARBA00023125"/>
    </source>
</evidence>
<feature type="domain" description="Helicase ATP-binding" evidence="10">
    <location>
        <begin position="40"/>
        <end position="187"/>
    </location>
</feature>
<dbReference type="PROSITE" id="PS51194">
    <property type="entry name" value="HELICASE_CTER"/>
    <property type="match status" value="1"/>
</dbReference>
<organism evidence="12 13">
    <name type="scientific">Porites lobata</name>
    <dbReference type="NCBI Taxonomy" id="104759"/>
    <lineage>
        <taxon>Eukaryota</taxon>
        <taxon>Metazoa</taxon>
        <taxon>Cnidaria</taxon>
        <taxon>Anthozoa</taxon>
        <taxon>Hexacorallia</taxon>
        <taxon>Scleractinia</taxon>
        <taxon>Fungiina</taxon>
        <taxon>Poritidae</taxon>
        <taxon>Porites</taxon>
    </lineage>
</organism>
<keyword evidence="3" id="KW-0067">ATP-binding</keyword>
<evidence type="ECO:0000256" key="7">
    <source>
        <dbReference type="ARBA" id="ARBA00034617"/>
    </source>
</evidence>
<proteinExistence type="inferred from homology"/>
<evidence type="ECO:0000259" key="11">
    <source>
        <dbReference type="PROSITE" id="PS51194"/>
    </source>
</evidence>
<dbReference type="InterPro" id="IPR014001">
    <property type="entry name" value="Helicase_ATP-bd"/>
</dbReference>
<evidence type="ECO:0000256" key="3">
    <source>
        <dbReference type="ARBA" id="ARBA00022840"/>
    </source>
</evidence>
<protein>
    <recommendedName>
        <fullName evidence="8">DNA 3'-5' helicase</fullName>
        <ecNumber evidence="8">5.6.2.4</ecNumber>
    </recommendedName>
    <alternativeName>
        <fullName evidence="9">DNA 3'-5' helicase BLM</fullName>
    </alternativeName>
</protein>
<comment type="catalytic activity">
    <reaction evidence="7">
        <text>Couples ATP hydrolysis with the unwinding of duplex DNA by translocating in the 3'-5' direction.</text>
        <dbReference type="EC" id="5.6.2.4"/>
    </reaction>
</comment>
<keyword evidence="13" id="KW-1185">Reference proteome</keyword>
<accession>A0ABN8NC44</accession>
<dbReference type="SMART" id="SM00487">
    <property type="entry name" value="DEXDc"/>
    <property type="match status" value="1"/>
</dbReference>
<evidence type="ECO:0000313" key="12">
    <source>
        <dbReference type="EMBL" id="CAH3045346.1"/>
    </source>
</evidence>
<evidence type="ECO:0000256" key="1">
    <source>
        <dbReference type="ARBA" id="ARBA00005446"/>
    </source>
</evidence>
<comment type="caution">
    <text evidence="12">The sequence shown here is derived from an EMBL/GenBank/DDBJ whole genome shotgun (WGS) entry which is preliminary data.</text>
</comment>
<evidence type="ECO:0000256" key="2">
    <source>
        <dbReference type="ARBA" id="ARBA00022741"/>
    </source>
</evidence>
<reference evidence="12 13" key="1">
    <citation type="submission" date="2022-05" db="EMBL/GenBank/DDBJ databases">
        <authorList>
            <consortium name="Genoscope - CEA"/>
            <person name="William W."/>
        </authorList>
    </citation>
    <scope>NUCLEOTIDE SEQUENCE [LARGE SCALE GENOMIC DNA]</scope>
</reference>
<evidence type="ECO:0000256" key="8">
    <source>
        <dbReference type="ARBA" id="ARBA00034808"/>
    </source>
</evidence>
<dbReference type="Pfam" id="PF00271">
    <property type="entry name" value="Helicase_C"/>
    <property type="match status" value="1"/>
</dbReference>
<dbReference type="PANTHER" id="PTHR13710:SF153">
    <property type="entry name" value="RECQ-LIKE DNA HELICASE BLM"/>
    <property type="match status" value="1"/>
</dbReference>
<sequence>MAASSVGLPRPTGRNFRRCVQNICPIFNVPSLRESQFQALYSFICGEEGFVNLPTGYGKSLIFQMAPLVHMWMHEHVSKIHWKENPIVVIKSPLLSLMQDQVKKLSSLGLKATYVGPDQDPSILQKIEPGNFTYLYISPESTLATVRWRNTLDSQIYQERLIGVVVDEVHCVTEWGTSSNNKQRSAFRVWYSRLNELRSLAEIYAIGLDNISARLLKSKIFELLELREPKEIVESPNKPNVRYAIQKLRNSLPGLLLENFRCLIDELKEKGIDSKRTIIYCQTVKQCAHLFRKFELELGSDMYDGEENPKNRLVEMLNSGSPESVKTHVLHQFSDNNTCLRILVATIAYGMGVNCKGVSRVIHFGPSKSIEAYLQESGRCGRDGEQSDALLLYNGITCKVADADMKSYINSTSCRRQFLLKHFGLQNVQCPTGHLCCDICGDSCQCQDGHYCDVDLHLPIETTEEEETQVRKISSEQFSLLKKELHALKKTFVMESTAADDDGCSKLACHTKLLEFGPFQIKQIIDNAEFIFSVSSIQKYVDMWQKKHSVSVLKIFQLIFNDIEEPMIDSDSEEDYLDKSNDEWVEMVNDQSFMELLDQSEWEVDSALLDESVDDGRDDEPAYPEFLDTVIGNINIE</sequence>
<dbReference type="EC" id="5.6.2.4" evidence="8"/>
<dbReference type="PANTHER" id="PTHR13710">
    <property type="entry name" value="DNA HELICASE RECQ FAMILY MEMBER"/>
    <property type="match status" value="1"/>
</dbReference>
<evidence type="ECO:0000259" key="10">
    <source>
        <dbReference type="PROSITE" id="PS51192"/>
    </source>
</evidence>
<dbReference type="SMART" id="SM00490">
    <property type="entry name" value="HELICc"/>
    <property type="match status" value="1"/>
</dbReference>
<dbReference type="Pfam" id="PF00270">
    <property type="entry name" value="DEAD"/>
    <property type="match status" value="1"/>
</dbReference>